<name>A0A2M9CAP7_9FLAO</name>
<accession>A0A2M9CAP7</accession>
<gene>
    <name evidence="1" type="ORF">CLV73_1910</name>
</gene>
<dbReference type="RefSeq" id="WP_262496327.1">
    <property type="nucleotide sequence ID" value="NZ_PGFD01000001.1"/>
</dbReference>
<comment type="caution">
    <text evidence="1">The sequence shown here is derived from an EMBL/GenBank/DDBJ whole genome shotgun (WGS) entry which is preliminary data.</text>
</comment>
<protein>
    <submittedName>
        <fullName evidence="1">Uncharacterized protein</fullName>
    </submittedName>
</protein>
<evidence type="ECO:0000313" key="2">
    <source>
        <dbReference type="Proteomes" id="UP000228740"/>
    </source>
</evidence>
<dbReference type="EMBL" id="PGFD01000001">
    <property type="protein sequence ID" value="PJJ67890.1"/>
    <property type="molecule type" value="Genomic_DNA"/>
</dbReference>
<evidence type="ECO:0000313" key="1">
    <source>
        <dbReference type="EMBL" id="PJJ67890.1"/>
    </source>
</evidence>
<keyword evidence="2" id="KW-1185">Reference proteome</keyword>
<organism evidence="1 2">
    <name type="scientific">Chryseobacterium geocarposphaerae</name>
    <dbReference type="NCBI Taxonomy" id="1416776"/>
    <lineage>
        <taxon>Bacteria</taxon>
        <taxon>Pseudomonadati</taxon>
        <taxon>Bacteroidota</taxon>
        <taxon>Flavobacteriia</taxon>
        <taxon>Flavobacteriales</taxon>
        <taxon>Weeksellaceae</taxon>
        <taxon>Chryseobacterium group</taxon>
        <taxon>Chryseobacterium</taxon>
    </lineage>
</organism>
<dbReference type="AlphaFoldDB" id="A0A2M9CAP7"/>
<proteinExistence type="predicted"/>
<sequence>MFNFFKKSKPAKQPATIIPVTIQSVTIPNFGWNKVEENDSRIVW</sequence>
<dbReference type="Proteomes" id="UP000228740">
    <property type="component" value="Unassembled WGS sequence"/>
</dbReference>
<reference evidence="1 2" key="1">
    <citation type="submission" date="2017-11" db="EMBL/GenBank/DDBJ databases">
        <title>Genomic Encyclopedia of Archaeal and Bacterial Type Strains, Phase II (KMG-II): From Individual Species to Whole Genera.</title>
        <authorList>
            <person name="Goeker M."/>
        </authorList>
    </citation>
    <scope>NUCLEOTIDE SEQUENCE [LARGE SCALE GENOMIC DNA]</scope>
    <source>
        <strain evidence="1 2">DSM 27617</strain>
    </source>
</reference>